<protein>
    <submittedName>
        <fullName evidence="1">Aftiphilin</fullName>
    </submittedName>
</protein>
<dbReference type="GO" id="GO:0032588">
    <property type="term" value="C:trans-Golgi network membrane"/>
    <property type="evidence" value="ECO:0007669"/>
    <property type="project" value="InterPro"/>
</dbReference>
<dbReference type="Ensembl" id="ENSMAMT00000067269.1">
    <property type="protein sequence ID" value="ENSMAMP00000043997.1"/>
    <property type="gene ID" value="ENSMAMG00000022192.2"/>
</dbReference>
<dbReference type="Proteomes" id="UP000261640">
    <property type="component" value="Unplaced"/>
</dbReference>
<sequence length="125" mass="13916">FCGYRSGSRSYQTSLVLCVSTLTPLRNMSCVCLLWALTFKGVDRELYELTISKLETSANCYHLEDTLDRLMSAVKTSDSLGKPQQDEELSVEACTMISGLPNLSFMKAKVLMFPSILVPRACCED</sequence>
<dbReference type="PANTHER" id="PTHR16156:SF10">
    <property type="entry name" value="AFTIPHILIN-RELATED"/>
    <property type="match status" value="1"/>
</dbReference>
<evidence type="ECO:0000313" key="1">
    <source>
        <dbReference type="Ensembl" id="ENSMAMP00000043997.1"/>
    </source>
</evidence>
<dbReference type="PANTHER" id="PTHR16156">
    <property type="entry name" value="AFTIPHILIN A-RELATED"/>
    <property type="match status" value="1"/>
</dbReference>
<evidence type="ECO:0000313" key="2">
    <source>
        <dbReference type="Proteomes" id="UP000261640"/>
    </source>
</evidence>
<accession>A0A7N8X4Q7</accession>
<keyword evidence="2" id="KW-1185">Reference proteome</keyword>
<reference evidence="1" key="2">
    <citation type="submission" date="2025-09" db="UniProtKB">
        <authorList>
            <consortium name="Ensembl"/>
        </authorList>
    </citation>
    <scope>IDENTIFICATION</scope>
</reference>
<organism evidence="1 2">
    <name type="scientific">Mastacembelus armatus</name>
    <name type="common">zig-zag eel</name>
    <dbReference type="NCBI Taxonomy" id="205130"/>
    <lineage>
        <taxon>Eukaryota</taxon>
        <taxon>Metazoa</taxon>
        <taxon>Chordata</taxon>
        <taxon>Craniata</taxon>
        <taxon>Vertebrata</taxon>
        <taxon>Euteleostomi</taxon>
        <taxon>Actinopterygii</taxon>
        <taxon>Neopterygii</taxon>
        <taxon>Teleostei</taxon>
        <taxon>Neoteleostei</taxon>
        <taxon>Acanthomorphata</taxon>
        <taxon>Anabantaria</taxon>
        <taxon>Synbranchiformes</taxon>
        <taxon>Mastacembelidae</taxon>
        <taxon>Mastacembelus</taxon>
    </lineage>
</organism>
<dbReference type="AlphaFoldDB" id="A0A7N8X4Q7"/>
<dbReference type="GO" id="GO:0030276">
    <property type="term" value="F:clathrin binding"/>
    <property type="evidence" value="ECO:0007669"/>
    <property type="project" value="InterPro"/>
</dbReference>
<proteinExistence type="predicted"/>
<dbReference type="GeneTree" id="ENSGT00940000154186"/>
<dbReference type="InterPro" id="IPR046359">
    <property type="entry name" value="Aftin-like"/>
</dbReference>
<reference evidence="1" key="1">
    <citation type="submission" date="2025-08" db="UniProtKB">
        <authorList>
            <consortium name="Ensembl"/>
        </authorList>
    </citation>
    <scope>IDENTIFICATION</scope>
</reference>
<dbReference type="GO" id="GO:0030121">
    <property type="term" value="C:AP-1 adaptor complex"/>
    <property type="evidence" value="ECO:0007669"/>
    <property type="project" value="TreeGrafter"/>
</dbReference>
<name>A0A7N8X4Q7_9TELE</name>